<evidence type="ECO:0000256" key="4">
    <source>
        <dbReference type="ARBA" id="ARBA00023136"/>
    </source>
</evidence>
<sequence length="429" mass="47935">MSDGSDFQRTLSIQSWSLYGVGMLTICLRTYARIHRVGLKGLAPDDYLMFAAAAWYTVLVVCLNIITAGGGSNLFPLELYETFSQEEIQERIKGSKIVVISEQGMLNVIYTLKFCFLFMYNRLLAGSHQQKFVKYLGIYVLCGWVATELAFFFACRPFNGYWAVPPPNPQCTTLEHYAIAQACFNISSDFLMLLIPIPTVIKLKMPLRQKVILALVFSMGIFVVSSISLLSLDLSFSVERELTTGALQIIAAILTKVYNLSDVYDTAYMLWYTREASVAVYVANLPMIWPLLREWFPFLRTISSSGTKRSYLPHYGDENERSRTGHRKGDGTQGSHRLSYLQPGHTQIFAVSKEEGKKFEFGLSGFGGRRPGTPESDERALDGGRGLWGKGEIVAQTTIEVETASVADSRGKGENGSEDWEKGVARGRD</sequence>
<evidence type="ECO:0000256" key="7">
    <source>
        <dbReference type="SAM" id="Phobius"/>
    </source>
</evidence>
<evidence type="ECO:0000256" key="1">
    <source>
        <dbReference type="ARBA" id="ARBA00004141"/>
    </source>
</evidence>
<comment type="caution">
    <text evidence="9">The sequence shown here is derived from an EMBL/GenBank/DDBJ whole genome shotgun (WGS) entry which is preliminary data.</text>
</comment>
<feature type="compositionally biased region" description="Basic and acidic residues" evidence="6">
    <location>
        <begin position="315"/>
        <end position="330"/>
    </location>
</feature>
<dbReference type="PANTHER" id="PTHR33048">
    <property type="entry name" value="PTH11-LIKE INTEGRAL MEMBRANE PROTEIN (AFU_ORTHOLOGUE AFUA_5G11245)"/>
    <property type="match status" value="1"/>
</dbReference>
<comment type="subcellular location">
    <subcellularLocation>
        <location evidence="1">Membrane</location>
        <topology evidence="1">Multi-pass membrane protein</topology>
    </subcellularLocation>
</comment>
<evidence type="ECO:0000313" key="9">
    <source>
        <dbReference type="EMBL" id="KAF2840341.1"/>
    </source>
</evidence>
<evidence type="ECO:0000256" key="5">
    <source>
        <dbReference type="ARBA" id="ARBA00038359"/>
    </source>
</evidence>
<feature type="transmembrane region" description="Helical" evidence="7">
    <location>
        <begin position="179"/>
        <end position="199"/>
    </location>
</feature>
<dbReference type="Pfam" id="PF20684">
    <property type="entry name" value="Fung_rhodopsin"/>
    <property type="match status" value="1"/>
</dbReference>
<feature type="region of interest" description="Disordered" evidence="6">
    <location>
        <begin position="313"/>
        <end position="337"/>
    </location>
</feature>
<reference evidence="9" key="1">
    <citation type="journal article" date="2020" name="Stud. Mycol.">
        <title>101 Dothideomycetes genomes: a test case for predicting lifestyles and emergence of pathogens.</title>
        <authorList>
            <person name="Haridas S."/>
            <person name="Albert R."/>
            <person name="Binder M."/>
            <person name="Bloem J."/>
            <person name="Labutti K."/>
            <person name="Salamov A."/>
            <person name="Andreopoulos B."/>
            <person name="Baker S."/>
            <person name="Barry K."/>
            <person name="Bills G."/>
            <person name="Bluhm B."/>
            <person name="Cannon C."/>
            <person name="Castanera R."/>
            <person name="Culley D."/>
            <person name="Daum C."/>
            <person name="Ezra D."/>
            <person name="Gonzalez J."/>
            <person name="Henrissat B."/>
            <person name="Kuo A."/>
            <person name="Liang C."/>
            <person name="Lipzen A."/>
            <person name="Lutzoni F."/>
            <person name="Magnuson J."/>
            <person name="Mondo S."/>
            <person name="Nolan M."/>
            <person name="Ohm R."/>
            <person name="Pangilinan J."/>
            <person name="Park H.-J."/>
            <person name="Ramirez L."/>
            <person name="Alfaro M."/>
            <person name="Sun H."/>
            <person name="Tritt A."/>
            <person name="Yoshinaga Y."/>
            <person name="Zwiers L.-H."/>
            <person name="Turgeon B."/>
            <person name="Goodwin S."/>
            <person name="Spatafora J."/>
            <person name="Crous P."/>
            <person name="Grigoriev I."/>
        </authorList>
    </citation>
    <scope>NUCLEOTIDE SEQUENCE</scope>
    <source>
        <strain evidence="9">CBS 101060</strain>
    </source>
</reference>
<keyword evidence="3 7" id="KW-1133">Transmembrane helix</keyword>
<dbReference type="Proteomes" id="UP000799429">
    <property type="component" value="Unassembled WGS sequence"/>
</dbReference>
<feature type="transmembrane region" description="Helical" evidence="7">
    <location>
        <begin position="104"/>
        <end position="124"/>
    </location>
</feature>
<dbReference type="OrthoDB" id="3903189at2759"/>
<evidence type="ECO:0000256" key="2">
    <source>
        <dbReference type="ARBA" id="ARBA00022692"/>
    </source>
</evidence>
<feature type="compositionally biased region" description="Basic and acidic residues" evidence="6">
    <location>
        <begin position="409"/>
        <end position="429"/>
    </location>
</feature>
<dbReference type="InterPro" id="IPR052337">
    <property type="entry name" value="SAT4-like"/>
</dbReference>
<feature type="region of interest" description="Disordered" evidence="6">
    <location>
        <begin position="401"/>
        <end position="429"/>
    </location>
</feature>
<evidence type="ECO:0000313" key="10">
    <source>
        <dbReference type="Proteomes" id="UP000799429"/>
    </source>
</evidence>
<dbReference type="EMBL" id="MU006093">
    <property type="protein sequence ID" value="KAF2840341.1"/>
    <property type="molecule type" value="Genomic_DNA"/>
</dbReference>
<organism evidence="9 10">
    <name type="scientific">Patellaria atrata CBS 101060</name>
    <dbReference type="NCBI Taxonomy" id="1346257"/>
    <lineage>
        <taxon>Eukaryota</taxon>
        <taxon>Fungi</taxon>
        <taxon>Dikarya</taxon>
        <taxon>Ascomycota</taxon>
        <taxon>Pezizomycotina</taxon>
        <taxon>Dothideomycetes</taxon>
        <taxon>Dothideomycetes incertae sedis</taxon>
        <taxon>Patellariales</taxon>
        <taxon>Patellariaceae</taxon>
        <taxon>Patellaria</taxon>
    </lineage>
</organism>
<dbReference type="InterPro" id="IPR049326">
    <property type="entry name" value="Rhodopsin_dom_fungi"/>
</dbReference>
<evidence type="ECO:0000259" key="8">
    <source>
        <dbReference type="Pfam" id="PF20684"/>
    </source>
</evidence>
<feature type="transmembrane region" description="Helical" evidence="7">
    <location>
        <begin position="136"/>
        <end position="159"/>
    </location>
</feature>
<keyword evidence="10" id="KW-1185">Reference proteome</keyword>
<dbReference type="AlphaFoldDB" id="A0A9P4VP05"/>
<keyword evidence="4 7" id="KW-0472">Membrane</keyword>
<dbReference type="GO" id="GO:0016020">
    <property type="term" value="C:membrane"/>
    <property type="evidence" value="ECO:0007669"/>
    <property type="project" value="UniProtKB-SubCell"/>
</dbReference>
<protein>
    <recommendedName>
        <fullName evidence="8">Rhodopsin domain-containing protein</fullName>
    </recommendedName>
</protein>
<evidence type="ECO:0000256" key="3">
    <source>
        <dbReference type="ARBA" id="ARBA00022989"/>
    </source>
</evidence>
<accession>A0A9P4VP05</accession>
<keyword evidence="2 7" id="KW-0812">Transmembrane</keyword>
<proteinExistence type="inferred from homology"/>
<name>A0A9P4VP05_9PEZI</name>
<comment type="similarity">
    <text evidence="5">Belongs to the SAT4 family.</text>
</comment>
<feature type="domain" description="Rhodopsin" evidence="8">
    <location>
        <begin position="28"/>
        <end position="293"/>
    </location>
</feature>
<gene>
    <name evidence="9" type="ORF">M501DRAFT_1015400</name>
</gene>
<evidence type="ECO:0000256" key="6">
    <source>
        <dbReference type="SAM" id="MobiDB-lite"/>
    </source>
</evidence>
<feature type="transmembrane region" description="Helical" evidence="7">
    <location>
        <begin position="16"/>
        <end position="34"/>
    </location>
</feature>
<feature type="region of interest" description="Disordered" evidence="6">
    <location>
        <begin position="362"/>
        <end position="386"/>
    </location>
</feature>
<feature type="transmembrane region" description="Helical" evidence="7">
    <location>
        <begin position="46"/>
        <end position="66"/>
    </location>
</feature>
<dbReference type="PANTHER" id="PTHR33048:SF149">
    <property type="entry name" value="UBID FAMILY DECARBOXYLASE"/>
    <property type="match status" value="1"/>
</dbReference>
<feature type="transmembrane region" description="Helical" evidence="7">
    <location>
        <begin position="211"/>
        <end position="232"/>
    </location>
</feature>